<dbReference type="Proteomes" id="UP000037046">
    <property type="component" value="Unassembled WGS sequence"/>
</dbReference>
<protein>
    <submittedName>
        <fullName evidence="1">Uncharacterized protein</fullName>
    </submittedName>
</protein>
<dbReference type="PATRIC" id="fig|74031.6.peg.3774"/>
<proteinExistence type="predicted"/>
<name>A0A0L6CPY5_9RHOB</name>
<gene>
    <name evidence="1" type="ORF">ROTO_36680</name>
</gene>
<reference evidence="2" key="1">
    <citation type="submission" date="2015-07" db="EMBL/GenBank/DDBJ databases">
        <title>Draft Genome Sequence of Roseovarius tolerans EL-164, a producer of N-Acylated Alanine Methyl Esters (NAMEs).</title>
        <authorList>
            <person name="Voget S."/>
            <person name="Bruns H."/>
            <person name="Wagner-Doebler I."/>
            <person name="Schulz S."/>
            <person name="Daniel R."/>
        </authorList>
    </citation>
    <scope>NUCLEOTIDE SEQUENCE [LARGE SCALE GENOMIC DNA]</scope>
    <source>
        <strain evidence="2">EL-164</strain>
    </source>
</reference>
<organism evidence="1 2">
    <name type="scientific">Roseovarius tolerans</name>
    <dbReference type="NCBI Taxonomy" id="74031"/>
    <lineage>
        <taxon>Bacteria</taxon>
        <taxon>Pseudomonadati</taxon>
        <taxon>Pseudomonadota</taxon>
        <taxon>Alphaproteobacteria</taxon>
        <taxon>Rhodobacterales</taxon>
        <taxon>Roseobacteraceae</taxon>
        <taxon>Roseovarius</taxon>
    </lineage>
</organism>
<dbReference type="AlphaFoldDB" id="A0A0L6CPY5"/>
<sequence>MGRISADLVDPHGTHLADALPKLRSLAEYAQAHGDAFGRIEAVAEIEGQLRVLDMKNDVVQAGVHAAQNAESLYKAAPAY</sequence>
<comment type="caution">
    <text evidence="1">The sequence shown here is derived from an EMBL/GenBank/DDBJ whole genome shotgun (WGS) entry which is preliminary data.</text>
</comment>
<dbReference type="EMBL" id="LGVV01000106">
    <property type="protein sequence ID" value="KNX39796.1"/>
    <property type="molecule type" value="Genomic_DNA"/>
</dbReference>
<keyword evidence="2" id="KW-1185">Reference proteome</keyword>
<evidence type="ECO:0000313" key="2">
    <source>
        <dbReference type="Proteomes" id="UP000037046"/>
    </source>
</evidence>
<accession>A0A0L6CPY5</accession>
<evidence type="ECO:0000313" key="1">
    <source>
        <dbReference type="EMBL" id="KNX39796.1"/>
    </source>
</evidence>